<keyword evidence="3" id="KW-1185">Reference proteome</keyword>
<sequence>MSKTLNNFSNTNIFQNKDEKEESEVELELKKENTSFINEKQFFSLIPGKFDDLKTCHLVIKEQKAVIKACMAEIEALKKNKEKVFKRKKLNTSKIDRALELVKKLKKFKGDTEEMHKLKLQNMRYKNIIELLVEKYKDTEIFKDL</sequence>
<evidence type="ECO:0000313" key="3">
    <source>
        <dbReference type="Proteomes" id="UP000192758"/>
    </source>
</evidence>
<comment type="caution">
    <text evidence="2">The sequence shown here is derived from an EMBL/GenBank/DDBJ whole genome shotgun (WGS) entry which is preliminary data.</text>
</comment>
<keyword evidence="1" id="KW-0175">Coiled coil</keyword>
<dbReference type="AlphaFoldDB" id="A0A1W0E7F7"/>
<dbReference type="VEuPathDB" id="MicrosporidiaDB:EHP00_1554"/>
<accession>A0A1W0E7F7</accession>
<feature type="coiled-coil region" evidence="1">
    <location>
        <begin position="60"/>
        <end position="87"/>
    </location>
</feature>
<organism evidence="2 3">
    <name type="scientific">Ecytonucleospora hepatopenaei</name>
    <dbReference type="NCBI Taxonomy" id="646526"/>
    <lineage>
        <taxon>Eukaryota</taxon>
        <taxon>Fungi</taxon>
        <taxon>Fungi incertae sedis</taxon>
        <taxon>Microsporidia</taxon>
        <taxon>Enterocytozoonidae</taxon>
        <taxon>Ecytonucleospora</taxon>
    </lineage>
</organism>
<protein>
    <submittedName>
        <fullName evidence="2">Uncharacterized protein</fullName>
    </submittedName>
</protein>
<evidence type="ECO:0000256" key="1">
    <source>
        <dbReference type="SAM" id="Coils"/>
    </source>
</evidence>
<gene>
    <name evidence="2" type="ORF">EHP00_1554</name>
</gene>
<evidence type="ECO:0000313" key="2">
    <source>
        <dbReference type="EMBL" id="OQS55163.1"/>
    </source>
</evidence>
<dbReference type="EMBL" id="MNPJ01000013">
    <property type="protein sequence ID" value="OQS55163.1"/>
    <property type="molecule type" value="Genomic_DNA"/>
</dbReference>
<reference evidence="2 3" key="1">
    <citation type="journal article" date="2017" name="Environ. Microbiol.">
        <title>Decay of the glycolytic pathway and adaptation to intranuclear parasitism within Enterocytozoonidae microsporidia.</title>
        <authorList>
            <person name="Wiredu Boakye D."/>
            <person name="Jaroenlak P."/>
            <person name="Prachumwat A."/>
            <person name="Williams T.A."/>
            <person name="Bateman K.S."/>
            <person name="Itsathitphaisarn O."/>
            <person name="Sritunyalucksana K."/>
            <person name="Paszkiewicz K.H."/>
            <person name="Moore K.A."/>
            <person name="Stentiford G.D."/>
            <person name="Williams B.A."/>
        </authorList>
    </citation>
    <scope>NUCLEOTIDE SEQUENCE [LARGE SCALE GENOMIC DNA]</scope>
    <source>
        <strain evidence="2 3">TH1</strain>
    </source>
</reference>
<name>A0A1W0E7F7_9MICR</name>
<proteinExistence type="predicted"/>
<dbReference type="Proteomes" id="UP000192758">
    <property type="component" value="Unassembled WGS sequence"/>
</dbReference>